<reference evidence="6" key="1">
    <citation type="journal article" date="2019" name="Int. J. Syst. Evol. Microbiol.">
        <title>The Global Catalogue of Microorganisms (GCM) 10K type strain sequencing project: providing services to taxonomists for standard genome sequencing and annotation.</title>
        <authorList>
            <consortium name="The Broad Institute Genomics Platform"/>
            <consortium name="The Broad Institute Genome Sequencing Center for Infectious Disease"/>
            <person name="Wu L."/>
            <person name="Ma J."/>
        </authorList>
    </citation>
    <scope>NUCLEOTIDE SEQUENCE [LARGE SCALE GENOMIC DNA]</scope>
    <source>
        <strain evidence="6">NBRC 112502</strain>
    </source>
</reference>
<dbReference type="InterPro" id="IPR051782">
    <property type="entry name" value="ABC_Transporter_VariousFunc"/>
</dbReference>
<dbReference type="InterPro" id="IPR027417">
    <property type="entry name" value="P-loop_NTPase"/>
</dbReference>
<dbReference type="SUPFAM" id="SSF52540">
    <property type="entry name" value="P-loop containing nucleoside triphosphate hydrolases"/>
    <property type="match status" value="1"/>
</dbReference>
<dbReference type="InterPro" id="IPR003439">
    <property type="entry name" value="ABC_transporter-like_ATP-bd"/>
</dbReference>
<keyword evidence="3 5" id="KW-0067">ATP-binding</keyword>
<dbReference type="PROSITE" id="PS50893">
    <property type="entry name" value="ABC_TRANSPORTER_2"/>
    <property type="match status" value="1"/>
</dbReference>
<dbReference type="Gene3D" id="3.40.50.300">
    <property type="entry name" value="P-loop containing nucleotide triphosphate hydrolases"/>
    <property type="match status" value="1"/>
</dbReference>
<dbReference type="CDD" id="cd03230">
    <property type="entry name" value="ABC_DR_subfamily_A"/>
    <property type="match status" value="1"/>
</dbReference>
<evidence type="ECO:0000313" key="5">
    <source>
        <dbReference type="EMBL" id="GLR68516.1"/>
    </source>
</evidence>
<keyword evidence="6" id="KW-1185">Reference proteome</keyword>
<gene>
    <name evidence="5" type="ORF">GCM10010909_31970</name>
</gene>
<protein>
    <submittedName>
        <fullName evidence="5">ABC transporter ATP-binding protein</fullName>
    </submittedName>
</protein>
<accession>A0ABQ6A9D3</accession>
<name>A0ABQ6A9D3_9PROT</name>
<dbReference type="PANTHER" id="PTHR42939:SF1">
    <property type="entry name" value="ABC TRANSPORTER ATP-BINDING PROTEIN ALBC-RELATED"/>
    <property type="match status" value="1"/>
</dbReference>
<dbReference type="RefSeq" id="WP_284259361.1">
    <property type="nucleotide sequence ID" value="NZ_BSOS01000090.1"/>
</dbReference>
<dbReference type="Proteomes" id="UP001156641">
    <property type="component" value="Unassembled WGS sequence"/>
</dbReference>
<keyword evidence="2" id="KW-0547">Nucleotide-binding</keyword>
<feature type="domain" description="ABC transporter" evidence="4">
    <location>
        <begin position="1"/>
        <end position="234"/>
    </location>
</feature>
<sequence length="242" mass="25912">MSEALCVRGLSKSFGRPVIAGLDLSIAPGEFYALLGPNGAGKTTTLRMIAGLMRPDAGSVSVFGRDVLANPLGAKAIMAWLPDEPLLYDRLSPMEYLEFVAGLWRVEPALAKSRAEELLETLGLWAHRFERCEGFSRGMKQKTVLAGALIHEPRFLLLDEPFTGLDAASARLVKEILQARAQAGAAVILTTHILDVAERLATRIGIISGGRLLAEGDLAALQRQAGVAHGSLEDVFLQLTAA</sequence>
<organism evidence="5 6">
    <name type="scientific">Acidocella aquatica</name>
    <dbReference type="NCBI Taxonomy" id="1922313"/>
    <lineage>
        <taxon>Bacteria</taxon>
        <taxon>Pseudomonadati</taxon>
        <taxon>Pseudomonadota</taxon>
        <taxon>Alphaproteobacteria</taxon>
        <taxon>Acetobacterales</taxon>
        <taxon>Acidocellaceae</taxon>
        <taxon>Acidocella</taxon>
    </lineage>
</organism>
<proteinExistence type="predicted"/>
<dbReference type="PANTHER" id="PTHR42939">
    <property type="entry name" value="ABC TRANSPORTER ATP-BINDING PROTEIN ALBC-RELATED"/>
    <property type="match status" value="1"/>
</dbReference>
<evidence type="ECO:0000259" key="4">
    <source>
        <dbReference type="PROSITE" id="PS50893"/>
    </source>
</evidence>
<dbReference type="InterPro" id="IPR003593">
    <property type="entry name" value="AAA+_ATPase"/>
</dbReference>
<dbReference type="SMART" id="SM00382">
    <property type="entry name" value="AAA"/>
    <property type="match status" value="1"/>
</dbReference>
<evidence type="ECO:0000256" key="3">
    <source>
        <dbReference type="ARBA" id="ARBA00022840"/>
    </source>
</evidence>
<dbReference type="GO" id="GO:0005524">
    <property type="term" value="F:ATP binding"/>
    <property type="evidence" value="ECO:0007669"/>
    <property type="project" value="UniProtKB-KW"/>
</dbReference>
<evidence type="ECO:0000313" key="6">
    <source>
        <dbReference type="Proteomes" id="UP001156641"/>
    </source>
</evidence>
<comment type="caution">
    <text evidence="5">The sequence shown here is derived from an EMBL/GenBank/DDBJ whole genome shotgun (WGS) entry which is preliminary data.</text>
</comment>
<evidence type="ECO:0000256" key="2">
    <source>
        <dbReference type="ARBA" id="ARBA00022741"/>
    </source>
</evidence>
<dbReference type="EMBL" id="BSOS01000090">
    <property type="protein sequence ID" value="GLR68516.1"/>
    <property type="molecule type" value="Genomic_DNA"/>
</dbReference>
<keyword evidence="1" id="KW-0813">Transport</keyword>
<dbReference type="Pfam" id="PF00005">
    <property type="entry name" value="ABC_tran"/>
    <property type="match status" value="1"/>
</dbReference>
<evidence type="ECO:0000256" key="1">
    <source>
        <dbReference type="ARBA" id="ARBA00022448"/>
    </source>
</evidence>